<protein>
    <submittedName>
        <fullName evidence="2">Os01g0843850 protein</fullName>
    </submittedName>
</protein>
<evidence type="ECO:0000313" key="3">
    <source>
        <dbReference type="Proteomes" id="UP000000763"/>
    </source>
</evidence>
<feature type="non-terminal residue" evidence="2">
    <location>
        <position position="1"/>
    </location>
</feature>
<organism evidence="2 3">
    <name type="scientific">Oryza sativa subsp. japonica</name>
    <name type="common">Rice</name>
    <dbReference type="NCBI Taxonomy" id="39947"/>
    <lineage>
        <taxon>Eukaryota</taxon>
        <taxon>Viridiplantae</taxon>
        <taxon>Streptophyta</taxon>
        <taxon>Embryophyta</taxon>
        <taxon>Tracheophyta</taxon>
        <taxon>Spermatophyta</taxon>
        <taxon>Magnoliopsida</taxon>
        <taxon>Liliopsida</taxon>
        <taxon>Poales</taxon>
        <taxon>Poaceae</taxon>
        <taxon>BOP clade</taxon>
        <taxon>Oryzoideae</taxon>
        <taxon>Oryzeae</taxon>
        <taxon>Oryzinae</taxon>
        <taxon>Oryza</taxon>
        <taxon>Oryza sativa</taxon>
    </lineage>
</organism>
<dbReference type="AlphaFoldDB" id="C7IX00"/>
<evidence type="ECO:0000313" key="2">
    <source>
        <dbReference type="EMBL" id="BAH91375.1"/>
    </source>
</evidence>
<sequence length="92" mass="10424">GGWRWGGGPAAARATSEVGPSATKVPEDGHRLLLRCRHDRQAQRPLLHRHERVLLLQRHRRTPASSPDSPVRFASCWLYTRGHSRSVTHTLF</sequence>
<feature type="region of interest" description="Disordered" evidence="1">
    <location>
        <begin position="1"/>
        <end position="26"/>
    </location>
</feature>
<dbReference type="EMBL" id="AP008207">
    <property type="protein sequence ID" value="BAH91375.1"/>
    <property type="molecule type" value="Genomic_DNA"/>
</dbReference>
<proteinExistence type="predicted"/>
<accession>C7IX00</accession>
<reference evidence="3" key="2">
    <citation type="journal article" date="2008" name="Nucleic Acids Res.">
        <title>The rice annotation project database (RAP-DB): 2008 update.</title>
        <authorList>
            <consortium name="The rice annotation project (RAP)"/>
        </authorList>
    </citation>
    <scope>GENOME REANNOTATION</scope>
    <source>
        <strain evidence="3">cv. Nipponbare</strain>
    </source>
</reference>
<dbReference type="Proteomes" id="UP000000763">
    <property type="component" value="Chromosome 1"/>
</dbReference>
<evidence type="ECO:0000256" key="1">
    <source>
        <dbReference type="SAM" id="MobiDB-lite"/>
    </source>
</evidence>
<reference evidence="2 3" key="1">
    <citation type="journal article" date="2005" name="Nature">
        <title>The map-based sequence of the rice genome.</title>
        <authorList>
            <consortium name="International rice genome sequencing project (IRGSP)"/>
            <person name="Matsumoto T."/>
            <person name="Wu J."/>
            <person name="Kanamori H."/>
            <person name="Katayose Y."/>
            <person name="Fujisawa M."/>
            <person name="Namiki N."/>
            <person name="Mizuno H."/>
            <person name="Yamamoto K."/>
            <person name="Antonio B.A."/>
            <person name="Baba T."/>
            <person name="Sakata K."/>
            <person name="Nagamura Y."/>
            <person name="Aoki H."/>
            <person name="Arikawa K."/>
            <person name="Arita K."/>
            <person name="Bito T."/>
            <person name="Chiden Y."/>
            <person name="Fujitsuka N."/>
            <person name="Fukunaka R."/>
            <person name="Hamada M."/>
            <person name="Harada C."/>
            <person name="Hayashi A."/>
            <person name="Hijishita S."/>
            <person name="Honda M."/>
            <person name="Hosokawa S."/>
            <person name="Ichikawa Y."/>
            <person name="Idonuma A."/>
            <person name="Iijima M."/>
            <person name="Ikeda M."/>
            <person name="Ikeno M."/>
            <person name="Ito K."/>
            <person name="Ito S."/>
            <person name="Ito T."/>
            <person name="Ito Y."/>
            <person name="Ito Y."/>
            <person name="Iwabuchi A."/>
            <person name="Kamiya K."/>
            <person name="Karasawa W."/>
            <person name="Kurita K."/>
            <person name="Katagiri S."/>
            <person name="Kikuta A."/>
            <person name="Kobayashi H."/>
            <person name="Kobayashi N."/>
            <person name="Machita K."/>
            <person name="Maehara T."/>
            <person name="Masukawa M."/>
            <person name="Mizubayashi T."/>
            <person name="Mukai Y."/>
            <person name="Nagasaki H."/>
            <person name="Nagata Y."/>
            <person name="Naito S."/>
            <person name="Nakashima M."/>
            <person name="Nakama Y."/>
            <person name="Nakamichi Y."/>
            <person name="Nakamura M."/>
            <person name="Meguro A."/>
            <person name="Negishi M."/>
            <person name="Ohta I."/>
            <person name="Ohta T."/>
            <person name="Okamoto M."/>
            <person name="Ono N."/>
            <person name="Saji S."/>
            <person name="Sakaguchi M."/>
            <person name="Sakai K."/>
            <person name="Shibata M."/>
            <person name="Shimokawa T."/>
            <person name="Song J."/>
            <person name="Takazaki Y."/>
            <person name="Terasawa K."/>
            <person name="Tsugane M."/>
            <person name="Tsuji K."/>
            <person name="Ueda S."/>
            <person name="Waki K."/>
            <person name="Yamagata H."/>
            <person name="Yamamoto M."/>
            <person name="Yamamoto S."/>
            <person name="Yamane H."/>
            <person name="Yoshiki S."/>
            <person name="Yoshihara R."/>
            <person name="Yukawa K."/>
            <person name="Zhong H."/>
            <person name="Yano M."/>
            <person name="Yuan Q."/>
            <person name="Ouyang S."/>
            <person name="Liu J."/>
            <person name="Jones K.M."/>
            <person name="Gansberger K."/>
            <person name="Moffat K."/>
            <person name="Hill J."/>
            <person name="Bera J."/>
            <person name="Fadrosh D."/>
            <person name="Jin S."/>
            <person name="Johri S."/>
            <person name="Kim M."/>
            <person name="Overton L."/>
            <person name="Reardon M."/>
            <person name="Tsitrin T."/>
            <person name="Vuong H."/>
            <person name="Weaver B."/>
            <person name="Ciecko A."/>
            <person name="Tallon L."/>
            <person name="Jackson J."/>
            <person name="Pai G."/>
            <person name="Aken S.V."/>
            <person name="Utterback T."/>
            <person name="Reidmuller S."/>
            <person name="Feldblyum T."/>
            <person name="Hsiao J."/>
            <person name="Zismann V."/>
            <person name="Iobst S."/>
            <person name="de Vazeille A.R."/>
            <person name="Buell C.R."/>
            <person name="Ying K."/>
            <person name="Li Y."/>
            <person name="Lu T."/>
            <person name="Huang Y."/>
            <person name="Zhao Q."/>
            <person name="Feng Q."/>
            <person name="Zhang L."/>
            <person name="Zhu J."/>
            <person name="Weng Q."/>
            <person name="Mu J."/>
            <person name="Lu Y."/>
            <person name="Fan D."/>
            <person name="Liu Y."/>
            <person name="Guan J."/>
            <person name="Zhang Y."/>
            <person name="Yu S."/>
            <person name="Liu X."/>
            <person name="Zhang Y."/>
            <person name="Hong G."/>
            <person name="Han B."/>
            <person name="Choisne N."/>
            <person name="Demange N."/>
            <person name="Orjeda G."/>
            <person name="Samain S."/>
            <person name="Cattolico L."/>
            <person name="Pelletier E."/>
            <person name="Couloux A."/>
            <person name="Segurens B."/>
            <person name="Wincker P."/>
            <person name="D'Hont A."/>
            <person name="Scarpelli C."/>
            <person name="Weissenbach J."/>
            <person name="Salanoubat M."/>
            <person name="Quetier F."/>
            <person name="Yu Y."/>
            <person name="Kim H.R."/>
            <person name="Rambo T."/>
            <person name="Currie J."/>
            <person name="Collura K."/>
            <person name="Luo M."/>
            <person name="Yang T."/>
            <person name="Ammiraju J.S.S."/>
            <person name="Engler F."/>
            <person name="Soderlund C."/>
            <person name="Wing R.A."/>
            <person name="Palmer L.E."/>
            <person name="de la Bastide M."/>
            <person name="Spiegel L."/>
            <person name="Nascimento L."/>
            <person name="Zutavern T."/>
            <person name="O'Shaughnessy A."/>
            <person name="Dike S."/>
            <person name="Dedhia N."/>
            <person name="Preston R."/>
            <person name="Balija V."/>
            <person name="McCombie W.R."/>
            <person name="Chow T."/>
            <person name="Chen H."/>
            <person name="Chung M."/>
            <person name="Chen C."/>
            <person name="Shaw J."/>
            <person name="Wu H."/>
            <person name="Hsiao K."/>
            <person name="Chao Y."/>
            <person name="Chu M."/>
            <person name="Cheng C."/>
            <person name="Hour A."/>
            <person name="Lee P."/>
            <person name="Lin S."/>
            <person name="Lin Y."/>
            <person name="Liou J."/>
            <person name="Liu S."/>
            <person name="Hsing Y."/>
            <person name="Raghuvanshi S."/>
            <person name="Mohanty A."/>
            <person name="Bharti A.K."/>
            <person name="Gaur A."/>
            <person name="Gupta V."/>
            <person name="Kumar D."/>
            <person name="Ravi V."/>
            <person name="Vij S."/>
            <person name="Kapur A."/>
            <person name="Khurana P."/>
            <person name="Khurana P."/>
            <person name="Khurana J.P."/>
            <person name="Tyagi A.K."/>
            <person name="Gaikwad K."/>
            <person name="Singh A."/>
            <person name="Dalal V."/>
            <person name="Srivastava S."/>
            <person name="Dixit A."/>
            <person name="Pal A.K."/>
            <person name="Ghazi I.A."/>
            <person name="Yadav M."/>
            <person name="Pandit A."/>
            <person name="Bhargava A."/>
            <person name="Sureshbabu K."/>
            <person name="Batra K."/>
            <person name="Sharma T.R."/>
            <person name="Mohapatra T."/>
            <person name="Singh N.K."/>
            <person name="Messing J."/>
            <person name="Nelson A.B."/>
            <person name="Fuks G."/>
            <person name="Kavchok S."/>
            <person name="Keizer G."/>
            <person name="Linton E."/>
            <person name="Llaca V."/>
            <person name="Song R."/>
            <person name="Tanyolac B."/>
            <person name="Young S."/>
            <person name="Ho-Il K."/>
            <person name="Hahn J.H."/>
            <person name="Sangsakoo G."/>
            <person name="Vanavichit A."/>
            <person name="de Mattos Luiz.A.T."/>
            <person name="Zimmer P.D."/>
            <person name="Malone G."/>
            <person name="Dellagostin O."/>
            <person name="de Oliveira A.C."/>
            <person name="Bevan M."/>
            <person name="Bancroft I."/>
            <person name="Minx P."/>
            <person name="Cordum H."/>
            <person name="Wilson R."/>
            <person name="Cheng Z."/>
            <person name="Jin W."/>
            <person name="Jiang J."/>
            <person name="Leong S.A."/>
            <person name="Iwama H."/>
            <person name="Gojobori T."/>
            <person name="Itoh T."/>
            <person name="Niimura Y."/>
            <person name="Fujii Y."/>
            <person name="Habara T."/>
            <person name="Sakai H."/>
            <person name="Sato Y."/>
            <person name="Wilson G."/>
            <person name="Kumar K."/>
            <person name="McCouch S."/>
            <person name="Juretic N."/>
            <person name="Hoen D."/>
            <person name="Wright S."/>
            <person name="Bruskiewich R."/>
            <person name="Bureau T."/>
            <person name="Miyao A."/>
            <person name="Hirochika H."/>
            <person name="Nishikawa T."/>
            <person name="Kadowaki K."/>
            <person name="Sugiura M."/>
            <person name="Burr B."/>
            <person name="Sasaki T."/>
        </authorList>
    </citation>
    <scope>NUCLEOTIDE SEQUENCE [LARGE SCALE GENOMIC DNA]</scope>
    <source>
        <strain evidence="3">cv. Nipponbare</strain>
    </source>
</reference>
<name>C7IX00_ORYSJ</name>
<gene>
    <name evidence="2" type="ordered locus">Os01g0843850</name>
</gene>
<dbReference type="KEGG" id="dosa:Os01g0843850"/>